<gene>
    <name evidence="1" type="ORF">J2S18_001065</name>
</gene>
<reference evidence="1 2" key="1">
    <citation type="submission" date="2023-07" db="EMBL/GenBank/DDBJ databases">
        <title>Genomic Encyclopedia of Type Strains, Phase IV (KMG-IV): sequencing the most valuable type-strain genomes for metagenomic binning, comparative biology and taxonomic classification.</title>
        <authorList>
            <person name="Goeker M."/>
        </authorList>
    </citation>
    <scope>NUCLEOTIDE SEQUENCE [LARGE SCALE GENOMIC DNA]</scope>
    <source>
        <strain evidence="1 2">DSM 20694</strain>
    </source>
</reference>
<comment type="caution">
    <text evidence="1">The sequence shown here is derived from an EMBL/GenBank/DDBJ whole genome shotgun (WGS) entry which is preliminary data.</text>
</comment>
<evidence type="ECO:0008006" key="3">
    <source>
        <dbReference type="Google" id="ProtNLM"/>
    </source>
</evidence>
<evidence type="ECO:0000313" key="2">
    <source>
        <dbReference type="Proteomes" id="UP001228504"/>
    </source>
</evidence>
<proteinExistence type="predicted"/>
<keyword evidence="2" id="KW-1185">Reference proteome</keyword>
<name>A0ABT9US45_9FIRM</name>
<organism evidence="1 2">
    <name type="scientific">Eubacterium multiforme</name>
    <dbReference type="NCBI Taxonomy" id="83339"/>
    <lineage>
        <taxon>Bacteria</taxon>
        <taxon>Bacillati</taxon>
        <taxon>Bacillota</taxon>
        <taxon>Clostridia</taxon>
        <taxon>Eubacteriales</taxon>
        <taxon>Eubacteriaceae</taxon>
        <taxon>Eubacterium</taxon>
    </lineage>
</organism>
<dbReference type="EMBL" id="JAUSUF010000002">
    <property type="protein sequence ID" value="MDQ0149135.1"/>
    <property type="molecule type" value="Genomic_DNA"/>
</dbReference>
<accession>A0ABT9US45</accession>
<dbReference type="RefSeq" id="WP_307484184.1">
    <property type="nucleotide sequence ID" value="NZ_JAUSUF010000002.1"/>
</dbReference>
<sequence>MKISCRYCGIVDKPHKCPRRAKKAYDRSRIDNKVYESKEYRKTRRKVLDKYNSTCLFSLYVDGRKRKATVTHHIIEVLEDETKGKDFNNLIPLSDMAHKIVHELYKINKKETQDILFSMLNDYKAGNFKLKKYKEKIEKIGMNKYPI</sequence>
<evidence type="ECO:0000313" key="1">
    <source>
        <dbReference type="EMBL" id="MDQ0149135.1"/>
    </source>
</evidence>
<dbReference type="Proteomes" id="UP001228504">
    <property type="component" value="Unassembled WGS sequence"/>
</dbReference>
<protein>
    <recommendedName>
        <fullName evidence="3">HNH endonuclease</fullName>
    </recommendedName>
</protein>